<protein>
    <submittedName>
        <fullName evidence="2">Putative membrane protein CrgA</fullName>
    </submittedName>
</protein>
<accession>A0A173LYX3</accession>
<keyword evidence="1" id="KW-0812">Transmembrane</keyword>
<name>A0A173LYX3_9MICO</name>
<evidence type="ECO:0000313" key="3">
    <source>
        <dbReference type="Proteomes" id="UP000243847"/>
    </source>
</evidence>
<dbReference type="GeneID" id="80452753"/>
<dbReference type="KEGG" id="amin:AUMI_115580"/>
<dbReference type="Proteomes" id="UP000243847">
    <property type="component" value="Chromosome sequence1"/>
</dbReference>
<feature type="transmembrane region" description="Helical" evidence="1">
    <location>
        <begin position="335"/>
        <end position="361"/>
    </location>
</feature>
<keyword evidence="1" id="KW-1133">Transmembrane helix</keyword>
<feature type="transmembrane region" description="Helical" evidence="1">
    <location>
        <begin position="143"/>
        <end position="161"/>
    </location>
</feature>
<feature type="transmembrane region" description="Helical" evidence="1">
    <location>
        <begin position="206"/>
        <end position="232"/>
    </location>
</feature>
<dbReference type="InterPro" id="IPR045931">
    <property type="entry name" value="DUF6350"/>
</dbReference>
<evidence type="ECO:0000256" key="1">
    <source>
        <dbReference type="SAM" id="Phobius"/>
    </source>
</evidence>
<reference evidence="2 3" key="1">
    <citation type="journal article" date="2016" name="Genome Announc.">
        <title>Complete Genome Sequence of Aurantimicrobium minutum Type Strain KNCT, a Planktonic Ultramicrobacterium Isolated from River Water.</title>
        <authorList>
            <person name="Nakai R."/>
            <person name="Fujisawa T."/>
            <person name="Nakamura Y."/>
            <person name="Nishide H."/>
            <person name="Uchiyama I."/>
            <person name="Baba T."/>
            <person name="Toyoda A."/>
            <person name="Fujiyama A."/>
            <person name="Naganuma T."/>
            <person name="Niki H."/>
        </authorList>
    </citation>
    <scope>NUCLEOTIDE SEQUENCE [LARGE SCALE GENOMIC DNA]</scope>
    <source>
        <strain evidence="2 3">KNC</strain>
    </source>
</reference>
<dbReference type="AlphaFoldDB" id="A0A173LYX3"/>
<feature type="transmembrane region" description="Helical" evidence="1">
    <location>
        <begin position="115"/>
        <end position="137"/>
    </location>
</feature>
<proteinExistence type="predicted"/>
<dbReference type="OrthoDB" id="3742900at2"/>
<evidence type="ECO:0000313" key="2">
    <source>
        <dbReference type="EMBL" id="BAV00101.1"/>
    </source>
</evidence>
<sequence length="409" mass="41969">MNRTLIALLAALEAFIALAIGVGISLVPLSLMWAVQFDSGVSWDVFYRASADIWLVGHGVDLKMTLDPVLAAAVNLPGGDKPFLISIAPLSFSLLTILLGVRLGRKSFESGARFVGPLSAVATFGFFTILIALSAVHVNATPVMWMAVSFPTAIFALGVFIGARGEVGHSGGRAERVQQKVVGWATGLSSQVKAVLSASLRGGLITAALVIGASAVALSILIIANFASILGIYEGLQGGGGGSLILTAAQLMFMPNFVMWVVSWFIGTGFALGTGSSVSPVGTDLGLVPALPILGAMPTNDLAFGFLGLLVPLLAAFLAAWFIRPALLRALGSDVSFRWISLTVLGIALVAGILIGLLAWASGGAAGPGRLADVGPNALRTGGIAALEFLIAASLGMYARSGVTTVKQK</sequence>
<feature type="transmembrane region" description="Helical" evidence="1">
    <location>
        <begin position="381"/>
        <end position="399"/>
    </location>
</feature>
<dbReference type="EMBL" id="AP017457">
    <property type="protein sequence ID" value="BAV00101.1"/>
    <property type="molecule type" value="Genomic_DNA"/>
</dbReference>
<feature type="transmembrane region" description="Helical" evidence="1">
    <location>
        <begin position="302"/>
        <end position="323"/>
    </location>
</feature>
<dbReference type="Pfam" id="PF19877">
    <property type="entry name" value="DUF6350"/>
    <property type="match status" value="1"/>
</dbReference>
<feature type="transmembrane region" description="Helical" evidence="1">
    <location>
        <begin position="244"/>
        <end position="266"/>
    </location>
</feature>
<organism evidence="2 3">
    <name type="scientific">Aurantimicrobium minutum</name>
    <dbReference type="NCBI Taxonomy" id="708131"/>
    <lineage>
        <taxon>Bacteria</taxon>
        <taxon>Bacillati</taxon>
        <taxon>Actinomycetota</taxon>
        <taxon>Actinomycetes</taxon>
        <taxon>Micrococcales</taxon>
        <taxon>Microbacteriaceae</taxon>
        <taxon>Aurantimicrobium</taxon>
    </lineage>
</organism>
<feature type="transmembrane region" description="Helical" evidence="1">
    <location>
        <begin position="83"/>
        <end position="103"/>
    </location>
</feature>
<dbReference type="RefSeq" id="WP_096383283.1">
    <property type="nucleotide sequence ID" value="NZ_AP017457.1"/>
</dbReference>
<keyword evidence="1" id="KW-0472">Membrane</keyword>
<gene>
    <name evidence="2" type="ORF">AUMI_115580</name>
</gene>